<dbReference type="OrthoDB" id="2370221at2759"/>
<name>A0A5N5QMA6_9AGAM</name>
<dbReference type="InterPro" id="IPR011333">
    <property type="entry name" value="SKP1/BTB/POZ_sf"/>
</dbReference>
<dbReference type="EMBL" id="SSOP01000070">
    <property type="protein sequence ID" value="KAB5592296.1"/>
    <property type="molecule type" value="Genomic_DNA"/>
</dbReference>
<comment type="caution">
    <text evidence="1">The sequence shown here is derived from an EMBL/GenBank/DDBJ whole genome shotgun (WGS) entry which is preliminary data.</text>
</comment>
<organism evidence="1 2">
    <name type="scientific">Ceratobasidium theobromae</name>
    <dbReference type="NCBI Taxonomy" id="1582974"/>
    <lineage>
        <taxon>Eukaryota</taxon>
        <taxon>Fungi</taxon>
        <taxon>Dikarya</taxon>
        <taxon>Basidiomycota</taxon>
        <taxon>Agaricomycotina</taxon>
        <taxon>Agaricomycetes</taxon>
        <taxon>Cantharellales</taxon>
        <taxon>Ceratobasidiaceae</taxon>
        <taxon>Ceratobasidium</taxon>
    </lineage>
</organism>
<keyword evidence="2" id="KW-1185">Reference proteome</keyword>
<evidence type="ECO:0000313" key="2">
    <source>
        <dbReference type="Proteomes" id="UP000383932"/>
    </source>
</evidence>
<dbReference type="PANTHER" id="PTHR31758">
    <property type="entry name" value="BTB/POZ DOMAIN-CONTAINING PROTEIN YLR108C"/>
    <property type="match status" value="1"/>
</dbReference>
<accession>A0A5N5QMA6</accession>
<dbReference type="PANTHER" id="PTHR31758:SF2">
    <property type="entry name" value="BTB_POZ DOMAIN-CONTAINING PROTEIN YLR108C"/>
    <property type="match status" value="1"/>
</dbReference>
<reference evidence="1 2" key="1">
    <citation type="journal article" date="2019" name="Fungal Biol. Biotechnol.">
        <title>Draft genome sequence of fastidious pathogen Ceratobasidium theobromae, which causes vascular-streak dieback in Theobroma cacao.</title>
        <authorList>
            <person name="Ali S.S."/>
            <person name="Asman A."/>
            <person name="Shao J."/>
            <person name="Firmansyah A.P."/>
            <person name="Susilo A.W."/>
            <person name="Rosmana A."/>
            <person name="McMahon P."/>
            <person name="Junaid M."/>
            <person name="Guest D."/>
            <person name="Kheng T.Y."/>
            <person name="Meinhardt L.W."/>
            <person name="Bailey B.A."/>
        </authorList>
    </citation>
    <scope>NUCLEOTIDE SEQUENCE [LARGE SCALE GENOMIC DNA]</scope>
    <source>
        <strain evidence="1 2">CT2</strain>
    </source>
</reference>
<gene>
    <name evidence="1" type="ORF">CTheo_4283</name>
</gene>
<evidence type="ECO:0008006" key="3">
    <source>
        <dbReference type="Google" id="ProtNLM"/>
    </source>
</evidence>
<dbReference type="Gene3D" id="3.30.710.10">
    <property type="entry name" value="Potassium Channel Kv1.1, Chain A"/>
    <property type="match status" value="1"/>
</dbReference>
<evidence type="ECO:0000313" key="1">
    <source>
        <dbReference type="EMBL" id="KAB5592296.1"/>
    </source>
</evidence>
<protein>
    <recommendedName>
        <fullName evidence="3">BTB domain-containing protein</fullName>
    </recommendedName>
</protein>
<sequence>MAGDTHTYKVIFEDQTFKLTKIQIHFDSPNYFTFHFLDRSEGEVELTRDPHLFRIIIDYLNGYCVLPINPNRLPPSISPDIALVNLRVDAVFYELHGLLDMLDSPPTPLSLEYRKQRLFHHYLMIVHLGKGKLERIPLDNFHVMLVEKRQFDDWFRTENQFTDRTNKYQLTIAAQVRGVGNKILKNVSDQIQEWDLLGWSKERKENNNYLRTMMVQVWSQSELSMRL</sequence>
<dbReference type="SUPFAM" id="SSF54695">
    <property type="entry name" value="POZ domain"/>
    <property type="match status" value="1"/>
</dbReference>
<proteinExistence type="predicted"/>
<dbReference type="Proteomes" id="UP000383932">
    <property type="component" value="Unassembled WGS sequence"/>
</dbReference>
<dbReference type="AlphaFoldDB" id="A0A5N5QMA6"/>